<evidence type="ECO:0000313" key="3">
    <source>
        <dbReference type="Proteomes" id="UP000076874"/>
    </source>
</evidence>
<dbReference type="InterPro" id="IPR036291">
    <property type="entry name" value="NAD(P)-bd_dom_sf"/>
</dbReference>
<dbReference type="EMBL" id="AZHD01000009">
    <property type="protein sequence ID" value="OAA60287.1"/>
    <property type="molecule type" value="Genomic_DNA"/>
</dbReference>
<dbReference type="GO" id="GO:0006633">
    <property type="term" value="P:fatty acid biosynthetic process"/>
    <property type="evidence" value="ECO:0007669"/>
    <property type="project" value="TreeGrafter"/>
</dbReference>
<dbReference type="Gene3D" id="3.40.50.720">
    <property type="entry name" value="NAD(P)-binding Rossmann-like Domain"/>
    <property type="match status" value="1"/>
</dbReference>
<dbReference type="GO" id="GO:0016616">
    <property type="term" value="F:oxidoreductase activity, acting on the CH-OH group of donors, NAD or NADP as acceptor"/>
    <property type="evidence" value="ECO:0007669"/>
    <property type="project" value="TreeGrafter"/>
</dbReference>
<comment type="caution">
    <text evidence="2">The sequence shown here is derived from an EMBL/GenBank/DDBJ whole genome shotgun (WGS) entry which is preliminary data.</text>
</comment>
<comment type="similarity">
    <text evidence="1">Belongs to the short-chain dehydrogenases/reductases (SDR) family.</text>
</comment>
<reference evidence="2 3" key="1">
    <citation type="journal article" date="2016" name="Genome Biol. Evol.">
        <title>Divergent and convergent evolution of fungal pathogenicity.</title>
        <authorList>
            <person name="Shang Y."/>
            <person name="Xiao G."/>
            <person name="Zheng P."/>
            <person name="Cen K."/>
            <person name="Zhan S."/>
            <person name="Wang C."/>
        </authorList>
    </citation>
    <scope>NUCLEOTIDE SEQUENCE [LARGE SCALE GENOMIC DNA]</scope>
    <source>
        <strain evidence="2 3">RCEF 264</strain>
    </source>
</reference>
<evidence type="ECO:0000256" key="1">
    <source>
        <dbReference type="ARBA" id="ARBA00006484"/>
    </source>
</evidence>
<dbReference type="PANTHER" id="PTHR42760">
    <property type="entry name" value="SHORT-CHAIN DEHYDROGENASES/REDUCTASES FAMILY MEMBER"/>
    <property type="match status" value="1"/>
</dbReference>
<organism evidence="2 3">
    <name type="scientific">Niveomyces insectorum RCEF 264</name>
    <dbReference type="NCBI Taxonomy" id="1081102"/>
    <lineage>
        <taxon>Eukaryota</taxon>
        <taxon>Fungi</taxon>
        <taxon>Dikarya</taxon>
        <taxon>Ascomycota</taxon>
        <taxon>Pezizomycotina</taxon>
        <taxon>Sordariomycetes</taxon>
        <taxon>Hypocreomycetidae</taxon>
        <taxon>Hypocreales</taxon>
        <taxon>Cordycipitaceae</taxon>
        <taxon>Niveomyces</taxon>
    </lineage>
</organism>
<proteinExistence type="inferred from homology"/>
<dbReference type="Pfam" id="PF00106">
    <property type="entry name" value="adh_short"/>
    <property type="match status" value="1"/>
</dbReference>
<name>A0A167T737_9HYPO</name>
<dbReference type="Proteomes" id="UP000076874">
    <property type="component" value="Unassembled WGS sequence"/>
</dbReference>
<keyword evidence="3" id="KW-1185">Reference proteome</keyword>
<protein>
    <submittedName>
        <fullName evidence="2">NAD(P)-binding domain protein</fullName>
    </submittedName>
</protein>
<dbReference type="GO" id="GO:0048038">
    <property type="term" value="F:quinone binding"/>
    <property type="evidence" value="ECO:0007669"/>
    <property type="project" value="TreeGrafter"/>
</dbReference>
<dbReference type="InterPro" id="IPR002347">
    <property type="entry name" value="SDR_fam"/>
</dbReference>
<dbReference type="CDD" id="cd05233">
    <property type="entry name" value="SDR_c"/>
    <property type="match status" value="1"/>
</dbReference>
<dbReference type="SUPFAM" id="SSF51735">
    <property type="entry name" value="NAD(P)-binding Rossmann-fold domains"/>
    <property type="match status" value="1"/>
</dbReference>
<dbReference type="AlphaFoldDB" id="A0A167T737"/>
<accession>A0A167T737</accession>
<dbReference type="STRING" id="1081102.A0A167T737"/>
<gene>
    <name evidence="2" type="ORF">SPI_05411</name>
</gene>
<dbReference type="OrthoDB" id="1933717at2759"/>
<evidence type="ECO:0000313" key="2">
    <source>
        <dbReference type="EMBL" id="OAA60287.1"/>
    </source>
</evidence>
<sequence length="305" mass="33393">MDGPTTDFTKACYHNVYPAISPVRSELSQVGQNVLITGGGTNIGKVIAKSFAIASAKTVVIVGRRINVLTSAVAELQQAAEAAGSSTQFLARSCDVADSTMVNSLWDFLSAQRIHIDVLVLNAVRFTEPKQLVDLGIDEVWRQFEVNVKGPLHFTERFQKQSGRGQKFLLNVTTAAMHMLHNSMVATRPSYSLTKASITYAAQVIADSVKPEEIQVISFHPGMIYTDIWKSIGITQDQLPFDTLELAGGLAVWAASKESAFLHGRYIISNWDVDELAEGETKAHLEENPDYLRLAVIGLRGTDRA</sequence>
<dbReference type="PANTHER" id="PTHR42760:SF122">
    <property type="entry name" value="NAD(P)-BINDING PROTEIN"/>
    <property type="match status" value="1"/>
</dbReference>
<dbReference type="PRINTS" id="PR00081">
    <property type="entry name" value="GDHRDH"/>
</dbReference>